<accession>A0A7V1LLC3</accession>
<dbReference type="GO" id="GO:0008113">
    <property type="term" value="F:peptide-methionine (S)-S-oxide reductase activity"/>
    <property type="evidence" value="ECO:0007669"/>
    <property type="project" value="UniProtKB-UniRule"/>
</dbReference>
<evidence type="ECO:0000256" key="2">
    <source>
        <dbReference type="ARBA" id="ARBA00047806"/>
    </source>
</evidence>
<protein>
    <recommendedName>
        <fullName evidence="4">Peptide methionine sulfoxide reductase MsrA</fullName>
        <shortName evidence="4">Protein-methionine-S-oxide reductase</shortName>
        <ecNumber evidence="4">1.8.4.11</ecNumber>
    </recommendedName>
    <alternativeName>
        <fullName evidence="4">Peptide-methionine (S)-S-oxide reductase</fullName>
        <shortName evidence="4">Peptide Met(O) reductase</shortName>
    </alternativeName>
</protein>
<evidence type="ECO:0000256" key="1">
    <source>
        <dbReference type="ARBA" id="ARBA00023002"/>
    </source>
</evidence>
<comment type="catalytic activity">
    <reaction evidence="2 4">
        <text>L-methionyl-[protein] + [thioredoxin]-disulfide + H2O = L-methionyl-(S)-S-oxide-[protein] + [thioredoxin]-dithiol</text>
        <dbReference type="Rhea" id="RHEA:14217"/>
        <dbReference type="Rhea" id="RHEA-COMP:10698"/>
        <dbReference type="Rhea" id="RHEA-COMP:10700"/>
        <dbReference type="Rhea" id="RHEA-COMP:12313"/>
        <dbReference type="Rhea" id="RHEA-COMP:12315"/>
        <dbReference type="ChEBI" id="CHEBI:15377"/>
        <dbReference type="ChEBI" id="CHEBI:16044"/>
        <dbReference type="ChEBI" id="CHEBI:29950"/>
        <dbReference type="ChEBI" id="CHEBI:44120"/>
        <dbReference type="ChEBI" id="CHEBI:50058"/>
        <dbReference type="EC" id="1.8.4.11"/>
    </reaction>
</comment>
<dbReference type="InterPro" id="IPR036509">
    <property type="entry name" value="Met_Sox_Rdtase_MsrA_sf"/>
</dbReference>
<feature type="domain" description="Peptide methionine sulphoxide reductase MsrA" evidence="5">
    <location>
        <begin position="45"/>
        <end position="196"/>
    </location>
</feature>
<dbReference type="Pfam" id="PF01625">
    <property type="entry name" value="PMSR"/>
    <property type="match status" value="1"/>
</dbReference>
<comment type="caution">
    <text evidence="6">The sequence shown here is derived from an EMBL/GenBank/DDBJ whole genome shotgun (WGS) entry which is preliminary data.</text>
</comment>
<comment type="catalytic activity">
    <reaction evidence="3 4">
        <text>[thioredoxin]-disulfide + L-methionine + H2O = L-methionine (S)-S-oxide + [thioredoxin]-dithiol</text>
        <dbReference type="Rhea" id="RHEA:19993"/>
        <dbReference type="Rhea" id="RHEA-COMP:10698"/>
        <dbReference type="Rhea" id="RHEA-COMP:10700"/>
        <dbReference type="ChEBI" id="CHEBI:15377"/>
        <dbReference type="ChEBI" id="CHEBI:29950"/>
        <dbReference type="ChEBI" id="CHEBI:50058"/>
        <dbReference type="ChEBI" id="CHEBI:57844"/>
        <dbReference type="ChEBI" id="CHEBI:58772"/>
        <dbReference type="EC" id="1.8.4.11"/>
    </reaction>
</comment>
<organism evidence="6">
    <name type="scientific">Caldithrix abyssi</name>
    <dbReference type="NCBI Taxonomy" id="187145"/>
    <lineage>
        <taxon>Bacteria</taxon>
        <taxon>Pseudomonadati</taxon>
        <taxon>Calditrichota</taxon>
        <taxon>Calditrichia</taxon>
        <taxon>Calditrichales</taxon>
        <taxon>Calditrichaceae</taxon>
        <taxon>Caldithrix</taxon>
    </lineage>
</organism>
<dbReference type="Proteomes" id="UP000886005">
    <property type="component" value="Unassembled WGS sequence"/>
</dbReference>
<gene>
    <name evidence="4 6" type="primary">msrA</name>
    <name evidence="6" type="ORF">ENJ10_05555</name>
</gene>
<dbReference type="EC" id="1.8.4.11" evidence="4"/>
<evidence type="ECO:0000259" key="5">
    <source>
        <dbReference type="Pfam" id="PF01625"/>
    </source>
</evidence>
<dbReference type="Gene3D" id="3.30.1060.10">
    <property type="entry name" value="Peptide methionine sulphoxide reductase MsrA"/>
    <property type="match status" value="1"/>
</dbReference>
<evidence type="ECO:0000256" key="3">
    <source>
        <dbReference type="ARBA" id="ARBA00048782"/>
    </source>
</evidence>
<dbReference type="EMBL" id="DRLD01000155">
    <property type="protein sequence ID" value="HED10131.1"/>
    <property type="molecule type" value="Genomic_DNA"/>
</dbReference>
<evidence type="ECO:0000256" key="4">
    <source>
        <dbReference type="HAMAP-Rule" id="MF_01401"/>
    </source>
</evidence>
<dbReference type="AlphaFoldDB" id="A0A7V1LLC3"/>
<comment type="similarity">
    <text evidence="4">Belongs to the MsrA Met sulfoxide reductase family.</text>
</comment>
<evidence type="ECO:0000313" key="6">
    <source>
        <dbReference type="EMBL" id="HED10131.1"/>
    </source>
</evidence>
<keyword evidence="1 4" id="KW-0560">Oxidoreductase</keyword>
<name>A0A7V1LLC3_CALAY</name>
<dbReference type="NCBIfam" id="TIGR00401">
    <property type="entry name" value="msrA"/>
    <property type="match status" value="1"/>
</dbReference>
<reference evidence="6" key="1">
    <citation type="journal article" date="2020" name="mSystems">
        <title>Genome- and Community-Level Interaction Insights into Carbon Utilization and Element Cycling Functions of Hydrothermarchaeota in Hydrothermal Sediment.</title>
        <authorList>
            <person name="Zhou Z."/>
            <person name="Liu Y."/>
            <person name="Xu W."/>
            <person name="Pan J."/>
            <person name="Luo Z.H."/>
            <person name="Li M."/>
        </authorList>
    </citation>
    <scope>NUCLEOTIDE SEQUENCE [LARGE SCALE GENOMIC DNA]</scope>
    <source>
        <strain evidence="6">HyVt-456</strain>
    </source>
</reference>
<comment type="function">
    <text evidence="4">Has an important function as a repair enzyme for proteins that have been inactivated by oxidation. Catalyzes the reversible oxidation-reduction of methionine sulfoxide in proteins to methionine.</text>
</comment>
<feature type="active site" evidence="4">
    <location>
        <position position="51"/>
    </location>
</feature>
<dbReference type="PANTHER" id="PTHR43774">
    <property type="entry name" value="PEPTIDE METHIONINE SULFOXIDE REDUCTASE"/>
    <property type="match status" value="1"/>
</dbReference>
<dbReference type="HAMAP" id="MF_01401">
    <property type="entry name" value="MsrA"/>
    <property type="match status" value="1"/>
</dbReference>
<proteinExistence type="inferred from homology"/>
<dbReference type="InterPro" id="IPR002569">
    <property type="entry name" value="Met_Sox_Rdtase_MsrA_dom"/>
</dbReference>
<sequence length="218" mass="24982">MRFTGFLLLITFVYFGCTKAGDKTSGEMMGVDLDIKVQKGELEVATFAGGCFWCVEAIFEDIEGVVEAVSGYAGGHVKNPTYEQVCTTDTGHAEAVNIYFDPKIISFEDLVYIFWRTHDPTTLNRQGADVGPQYRSAIFYHNQRQKDIAEKSKAETDRLHIYADPIVTEITPFSNFYVAEISHQEYYRRNPNQGYCRLVIDPKVKKFRKQFKDKLKKK</sequence>
<dbReference type="SUPFAM" id="SSF55068">
    <property type="entry name" value="Peptide methionine sulfoxide reductase"/>
    <property type="match status" value="1"/>
</dbReference>
<dbReference type="PANTHER" id="PTHR43774:SF1">
    <property type="entry name" value="PEPTIDE METHIONINE SULFOXIDE REDUCTASE MSRA 2"/>
    <property type="match status" value="1"/>
</dbReference>